<reference evidence="1" key="1">
    <citation type="submission" date="2016-03" db="EMBL/GenBank/DDBJ databases">
        <authorList>
            <person name="Ploux O."/>
        </authorList>
    </citation>
    <scope>NUCLEOTIDE SEQUENCE</scope>
    <source>
        <strain evidence="1">UC10</strain>
    </source>
</reference>
<accession>A0A1Y5P7J7</accession>
<gene>
    <name evidence="1" type="ORF">MHPYR_120166</name>
</gene>
<organism evidence="1">
    <name type="scientific">uncultured Mycobacterium sp</name>
    <dbReference type="NCBI Taxonomy" id="171292"/>
    <lineage>
        <taxon>Bacteria</taxon>
        <taxon>Bacillati</taxon>
        <taxon>Actinomycetota</taxon>
        <taxon>Actinomycetes</taxon>
        <taxon>Mycobacteriales</taxon>
        <taxon>Mycobacteriaceae</taxon>
        <taxon>Mycobacterium</taxon>
        <taxon>environmental samples</taxon>
    </lineage>
</organism>
<sequence>MRDVGTAMSSLAGEAQKLAGELSSFASDVENTQNAIRDLLDKLKSVVGSVVDQGVLGTVARNCSQT</sequence>
<dbReference type="EMBL" id="FLQS01000004">
    <property type="protein sequence ID" value="SBS72061.1"/>
    <property type="molecule type" value="Genomic_DNA"/>
</dbReference>
<proteinExistence type="predicted"/>
<dbReference type="AlphaFoldDB" id="A0A1Y5P7J7"/>
<protein>
    <submittedName>
        <fullName evidence="1">Uncharacterized protein</fullName>
    </submittedName>
</protein>
<evidence type="ECO:0000313" key="1">
    <source>
        <dbReference type="EMBL" id="SBS72061.1"/>
    </source>
</evidence>
<name>A0A1Y5P7J7_9MYCO</name>